<name>A0A2N9AR63_METEX</name>
<dbReference type="InterPro" id="IPR011855">
    <property type="entry name" value="Phgtail_TP901_1"/>
</dbReference>
<dbReference type="AlphaFoldDB" id="A0A2N9AR63"/>
<gene>
    <name evidence="2" type="ORF">TK0001_3239</name>
</gene>
<evidence type="ECO:0000313" key="2">
    <source>
        <dbReference type="EMBL" id="SOR29841.1"/>
    </source>
</evidence>
<evidence type="ECO:0008006" key="4">
    <source>
        <dbReference type="Google" id="ProtNLM"/>
    </source>
</evidence>
<dbReference type="Proteomes" id="UP000233769">
    <property type="component" value="Chromosome tk0001"/>
</dbReference>
<reference evidence="3" key="1">
    <citation type="submission" date="2017-10" db="EMBL/GenBank/DDBJ databases">
        <authorList>
            <person name="Regsiter A."/>
            <person name="William W."/>
        </authorList>
    </citation>
    <scope>NUCLEOTIDE SEQUENCE [LARGE SCALE GENOMIC DNA]</scope>
</reference>
<dbReference type="EMBL" id="LT962688">
    <property type="protein sequence ID" value="SOR29841.1"/>
    <property type="molecule type" value="Genomic_DNA"/>
</dbReference>
<organism evidence="2 3">
    <name type="scientific">Methylorubrum extorquens</name>
    <name type="common">Methylobacterium dichloromethanicum</name>
    <name type="synonym">Methylobacterium extorquens</name>
    <dbReference type="NCBI Taxonomy" id="408"/>
    <lineage>
        <taxon>Bacteria</taxon>
        <taxon>Pseudomonadati</taxon>
        <taxon>Pseudomonadota</taxon>
        <taxon>Alphaproteobacteria</taxon>
        <taxon>Hyphomicrobiales</taxon>
        <taxon>Methylobacteriaceae</taxon>
        <taxon>Methylorubrum</taxon>
    </lineage>
</organism>
<evidence type="ECO:0000256" key="1">
    <source>
        <dbReference type="SAM" id="MobiDB-lite"/>
    </source>
</evidence>
<evidence type="ECO:0000313" key="3">
    <source>
        <dbReference type="Proteomes" id="UP000233769"/>
    </source>
</evidence>
<proteinExistence type="predicted"/>
<protein>
    <recommendedName>
        <fullName evidence="4">Phage major tail protein, TP901-1 family</fullName>
    </recommendedName>
</protein>
<sequence length="152" mass="16115">MAQPNAFGGKDLRVMRKSGPTDAAPKFMSTITTKGLTETMEYDDATVPNSDNPDQVWARRSLPKGSAWSVSFSGVADPLAYKQMRADMQSGVPTYVQIQVAKPAAQGGGRWDGAVFYENLQIQSDAGGVVKFTGQLRGDGELAWADAAAGGP</sequence>
<dbReference type="Pfam" id="PF06199">
    <property type="entry name" value="Phage_tail_2"/>
    <property type="match status" value="1"/>
</dbReference>
<feature type="region of interest" description="Disordered" evidence="1">
    <location>
        <begin position="1"/>
        <end position="26"/>
    </location>
</feature>
<accession>A0A2N9AR63</accession>